<dbReference type="EMBL" id="JAAGAX010000008">
    <property type="protein sequence ID" value="KAF2308335.1"/>
    <property type="molecule type" value="Genomic_DNA"/>
</dbReference>
<reference evidence="2 3" key="1">
    <citation type="journal article" date="2020" name="Mol. Plant">
        <title>The Chromosome-Based Rubber Tree Genome Provides New Insights into Spurge Genome Evolution and Rubber Biosynthesis.</title>
        <authorList>
            <person name="Liu J."/>
            <person name="Shi C."/>
            <person name="Shi C.C."/>
            <person name="Li W."/>
            <person name="Zhang Q.J."/>
            <person name="Zhang Y."/>
            <person name="Li K."/>
            <person name="Lu H.F."/>
            <person name="Shi C."/>
            <person name="Zhu S.T."/>
            <person name="Xiao Z.Y."/>
            <person name="Nan H."/>
            <person name="Yue Y."/>
            <person name="Zhu X.G."/>
            <person name="Wu Y."/>
            <person name="Hong X.N."/>
            <person name="Fan G.Y."/>
            <person name="Tong Y."/>
            <person name="Zhang D."/>
            <person name="Mao C.L."/>
            <person name="Liu Y.L."/>
            <person name="Hao S.J."/>
            <person name="Liu W.Q."/>
            <person name="Lv M.Q."/>
            <person name="Zhang H.B."/>
            <person name="Liu Y."/>
            <person name="Hu-Tang G.R."/>
            <person name="Wang J.P."/>
            <person name="Wang J.H."/>
            <person name="Sun Y.H."/>
            <person name="Ni S.B."/>
            <person name="Chen W.B."/>
            <person name="Zhang X.C."/>
            <person name="Jiao Y.N."/>
            <person name="Eichler E.E."/>
            <person name="Li G.H."/>
            <person name="Liu X."/>
            <person name="Gao L.Z."/>
        </authorList>
    </citation>
    <scope>NUCLEOTIDE SEQUENCE [LARGE SCALE GENOMIC DNA]</scope>
    <source>
        <strain evidence="3">cv. GT1</strain>
        <tissue evidence="2">Leaf</tissue>
    </source>
</reference>
<keyword evidence="3" id="KW-1185">Reference proteome</keyword>
<gene>
    <name evidence="2" type="ORF">GH714_040046</name>
</gene>
<feature type="domain" description="PB1-like" evidence="1">
    <location>
        <begin position="10"/>
        <end position="73"/>
    </location>
</feature>
<comment type="caution">
    <text evidence="2">The sequence shown here is derived from an EMBL/GenBank/DDBJ whole genome shotgun (WGS) entry which is preliminary data.</text>
</comment>
<accession>A0A6A6M6W4</accession>
<evidence type="ECO:0000259" key="1">
    <source>
        <dbReference type="Pfam" id="PF26130"/>
    </source>
</evidence>
<protein>
    <recommendedName>
        <fullName evidence="1">PB1-like domain-containing protein</fullName>
    </recommendedName>
</protein>
<organism evidence="2 3">
    <name type="scientific">Hevea brasiliensis</name>
    <name type="common">Para rubber tree</name>
    <name type="synonym">Siphonia brasiliensis</name>
    <dbReference type="NCBI Taxonomy" id="3981"/>
    <lineage>
        <taxon>Eukaryota</taxon>
        <taxon>Viridiplantae</taxon>
        <taxon>Streptophyta</taxon>
        <taxon>Embryophyta</taxon>
        <taxon>Tracheophyta</taxon>
        <taxon>Spermatophyta</taxon>
        <taxon>Magnoliopsida</taxon>
        <taxon>eudicotyledons</taxon>
        <taxon>Gunneridae</taxon>
        <taxon>Pentapetalae</taxon>
        <taxon>rosids</taxon>
        <taxon>fabids</taxon>
        <taxon>Malpighiales</taxon>
        <taxon>Euphorbiaceae</taxon>
        <taxon>Crotonoideae</taxon>
        <taxon>Micrandreae</taxon>
        <taxon>Hevea</taxon>
    </lineage>
</organism>
<dbReference type="InterPro" id="IPR058594">
    <property type="entry name" value="PB1-like_dom_pln"/>
</dbReference>
<proteinExistence type="predicted"/>
<name>A0A6A6M6W4_HEVBR</name>
<dbReference type="Proteomes" id="UP000467840">
    <property type="component" value="Chromosome 9"/>
</dbReference>
<evidence type="ECO:0000313" key="3">
    <source>
        <dbReference type="Proteomes" id="UP000467840"/>
    </source>
</evidence>
<sequence length="115" mass="13099">MERVKSTMVYVSLLIHHGEVLLDGNDSFEHVGGEIFYWENHNVDLMSYINIDNESKKLGYGEITKLAYLIPRNPRGIGFGGCLLVAVGKDANDLMFPVSWAIVKVEKEETWLWLL</sequence>
<dbReference type="AlphaFoldDB" id="A0A6A6M6W4"/>
<evidence type="ECO:0000313" key="2">
    <source>
        <dbReference type="EMBL" id="KAF2308335.1"/>
    </source>
</evidence>
<dbReference type="Pfam" id="PF26130">
    <property type="entry name" value="PB1-like"/>
    <property type="match status" value="1"/>
</dbReference>